<accession>A0A0J9SB27</accession>
<evidence type="ECO:0000313" key="3">
    <source>
        <dbReference type="EMBL" id="KMZ79866.1"/>
    </source>
</evidence>
<protein>
    <recommendedName>
        <fullName evidence="5">Variable surface protein Vir12</fullName>
    </recommendedName>
</protein>
<evidence type="ECO:0008006" key="5">
    <source>
        <dbReference type="Google" id="ProtNLM"/>
    </source>
</evidence>
<proteinExistence type="predicted"/>
<dbReference type="InterPro" id="IPR008780">
    <property type="entry name" value="Plasmodium_Vir"/>
</dbReference>
<keyword evidence="2" id="KW-0472">Membrane</keyword>
<dbReference type="Proteomes" id="UP000053562">
    <property type="component" value="Unassembled WGS sequence"/>
</dbReference>
<dbReference type="OrthoDB" id="389242at2759"/>
<name>A0A0J9SB27_PLAVI</name>
<evidence type="ECO:0000256" key="1">
    <source>
        <dbReference type="SAM" id="MobiDB-lite"/>
    </source>
</evidence>
<keyword evidence="2" id="KW-1133">Transmembrane helix</keyword>
<organism evidence="3 4">
    <name type="scientific">Plasmodium vivax India VII</name>
    <dbReference type="NCBI Taxonomy" id="1077284"/>
    <lineage>
        <taxon>Eukaryota</taxon>
        <taxon>Sar</taxon>
        <taxon>Alveolata</taxon>
        <taxon>Apicomplexa</taxon>
        <taxon>Aconoidasida</taxon>
        <taxon>Haemosporida</taxon>
        <taxon>Plasmodiidae</taxon>
        <taxon>Plasmodium</taxon>
        <taxon>Plasmodium (Plasmodium)</taxon>
    </lineage>
</organism>
<sequence length="484" mass="54922">MENNIKKLPNNSKMNDLSHRDRCTYLNFWIYEEISKLRKNEDTKLTDITAVANLIDINIKINKDLIKDDFDVNYKAIVPETAPSTSTPTLGTGNSQANGGAGESLKNGETTPPNINEGGEESKKNIKAGGSAENGGTEGSKNNEELKKPTKFVKYYELSKHKPCYFNYDCKFSECREMKYLYEYFKDYETIKKKINCGQGRHDKYYKYLTYINYLYNKHKNEKGCCSWGAEICPDYFLSCDEYYNPNKIVSAIDSSDIATCNEILNVPVPEKSKEVSFVDPNSEENMYIKYFTCSYVTDPKFGKKGLRCQQPGYSAHLNDKISARRNVIKPQNNTSGLYGKKIIVNGKTINVVLISDPYAKITGENSAENSMPNDNYTLFPEIRGAARKAYVKQAKEACKKGEIKKGMEEYCGKSERYNKIINLSNSQPANLTLKKDIENWEDIVIPDDTSFLNEILQQLPVRMGAVSLASLGAITMLFMYYKV</sequence>
<feature type="transmembrane region" description="Helical" evidence="2">
    <location>
        <begin position="460"/>
        <end position="482"/>
    </location>
</feature>
<reference evidence="3 4" key="1">
    <citation type="submission" date="2011-08" db="EMBL/GenBank/DDBJ databases">
        <title>The Genome Sequence of Plasmodium vivax India VII.</title>
        <authorList>
            <consortium name="The Broad Institute Genome Sequencing Platform"/>
            <consortium name="The Broad Institute Genome Sequencing Center for Infectious Disease"/>
            <person name="Neafsey D."/>
            <person name="Carlton J."/>
            <person name="Barnwell J."/>
            <person name="Collins W."/>
            <person name="Escalante A."/>
            <person name="Mullikin J."/>
            <person name="Saul A."/>
            <person name="Guigo R."/>
            <person name="Camara F."/>
            <person name="Young S.K."/>
            <person name="Zeng Q."/>
            <person name="Gargeya S."/>
            <person name="Fitzgerald M."/>
            <person name="Haas B."/>
            <person name="Abouelleil A."/>
            <person name="Alvarado L."/>
            <person name="Arachchi H.M."/>
            <person name="Berlin A."/>
            <person name="Brown A."/>
            <person name="Chapman S.B."/>
            <person name="Chen Z."/>
            <person name="Dunbar C."/>
            <person name="Freedman E."/>
            <person name="Gearin G."/>
            <person name="Gellesch M."/>
            <person name="Goldberg J."/>
            <person name="Griggs A."/>
            <person name="Gujja S."/>
            <person name="Heiman D."/>
            <person name="Howarth C."/>
            <person name="Larson L."/>
            <person name="Lui A."/>
            <person name="MacDonald P.J.P."/>
            <person name="Montmayeur A."/>
            <person name="Murphy C."/>
            <person name="Neiman D."/>
            <person name="Pearson M."/>
            <person name="Priest M."/>
            <person name="Roberts A."/>
            <person name="Saif S."/>
            <person name="Shea T."/>
            <person name="Shenoy N."/>
            <person name="Sisk P."/>
            <person name="Stolte C."/>
            <person name="Sykes S."/>
            <person name="Wortman J."/>
            <person name="Nusbaum C."/>
            <person name="Birren B."/>
        </authorList>
    </citation>
    <scope>NUCLEOTIDE SEQUENCE [LARGE SCALE GENOMIC DNA]</scope>
    <source>
        <strain evidence="3 4">India VII</strain>
    </source>
</reference>
<keyword evidence="2" id="KW-0812">Transmembrane</keyword>
<feature type="region of interest" description="Disordered" evidence="1">
    <location>
        <begin position="81"/>
        <end position="144"/>
    </location>
</feature>
<dbReference type="EMBL" id="KQ234313">
    <property type="protein sequence ID" value="KMZ79866.1"/>
    <property type="molecule type" value="Genomic_DNA"/>
</dbReference>
<feature type="compositionally biased region" description="Polar residues" evidence="1">
    <location>
        <begin position="82"/>
        <end position="98"/>
    </location>
</feature>
<evidence type="ECO:0000256" key="2">
    <source>
        <dbReference type="SAM" id="Phobius"/>
    </source>
</evidence>
<gene>
    <name evidence="3" type="ORF">PVIIG_05644</name>
</gene>
<evidence type="ECO:0000313" key="4">
    <source>
        <dbReference type="Proteomes" id="UP000053562"/>
    </source>
</evidence>
<dbReference type="AlphaFoldDB" id="A0A0J9SB27"/>
<dbReference type="Pfam" id="PF05795">
    <property type="entry name" value="Plasmodium_Vir"/>
    <property type="match status" value="2"/>
</dbReference>